<dbReference type="InterPro" id="IPR038461">
    <property type="entry name" value="Schlafen_AlbA_2_dom_sf"/>
</dbReference>
<feature type="domain" description="Schlafen AlbA-2" evidence="1">
    <location>
        <begin position="23"/>
        <end position="164"/>
    </location>
</feature>
<dbReference type="EMBL" id="MN740595">
    <property type="protein sequence ID" value="QHS78160.1"/>
    <property type="molecule type" value="Genomic_DNA"/>
</dbReference>
<dbReference type="InterPro" id="IPR007421">
    <property type="entry name" value="Schlafen_AlbA_2_dom"/>
</dbReference>
<evidence type="ECO:0000259" key="1">
    <source>
        <dbReference type="Pfam" id="PF04326"/>
    </source>
</evidence>
<protein>
    <recommendedName>
        <fullName evidence="1">Schlafen AlbA-2 domain-containing protein</fullName>
    </recommendedName>
</protein>
<reference evidence="2" key="1">
    <citation type="journal article" date="2020" name="Nature">
        <title>Giant virus diversity and host interactions through global metagenomics.</title>
        <authorList>
            <person name="Schulz F."/>
            <person name="Roux S."/>
            <person name="Paez-Espino D."/>
            <person name="Jungbluth S."/>
            <person name="Walsh D.A."/>
            <person name="Denef V.J."/>
            <person name="McMahon K.D."/>
            <person name="Konstantinidis K.T."/>
            <person name="Eloe-Fadrosh E.A."/>
            <person name="Kyrpides N.C."/>
            <person name="Woyke T."/>
        </authorList>
    </citation>
    <scope>NUCLEOTIDE SEQUENCE</scope>
    <source>
        <strain evidence="2">GVMAG-S-1021933-23</strain>
    </source>
</reference>
<dbReference type="AlphaFoldDB" id="A0A6C0AFE5"/>
<accession>A0A6C0AFE5</accession>
<dbReference type="Pfam" id="PF04326">
    <property type="entry name" value="SLFN_AlbA_2"/>
    <property type="match status" value="1"/>
</dbReference>
<organism evidence="2">
    <name type="scientific">viral metagenome</name>
    <dbReference type="NCBI Taxonomy" id="1070528"/>
    <lineage>
        <taxon>unclassified sequences</taxon>
        <taxon>metagenomes</taxon>
        <taxon>organismal metagenomes</taxon>
    </lineage>
</organism>
<sequence length="282" mass="33006">MTKLFIPELDLSEFDGETTSLNESDVLEYKENMSDGICRNIQEAICALLNREGGHIIVGIKNDLSIIGVNKDLYDKFLINCVDNIYHQCIIISGIDNKVLKPHLIKPFLHKNKSGKYLCIIKIYTEIEPKNSIDQNYDDFVHNYNSKHYKLKTGESFYRLNASNIKRKYQQRFYTSSEVESLKKSIVESQKLKHEKRYQKKCSVLSKLDADFSELEVEKQIIEIQKQKLAKENETIYMTMNRIMRLKNLDNQIISGEFIDRDEIISEKIEEKSFLCSFLKCM</sequence>
<proteinExistence type="predicted"/>
<evidence type="ECO:0000313" key="2">
    <source>
        <dbReference type="EMBL" id="QHS78160.1"/>
    </source>
</evidence>
<dbReference type="Gene3D" id="3.30.950.30">
    <property type="entry name" value="Schlafen, AAA domain"/>
    <property type="match status" value="1"/>
</dbReference>
<name>A0A6C0AFE5_9ZZZZ</name>